<protein>
    <submittedName>
        <fullName evidence="1">Uncharacterized protein</fullName>
    </submittedName>
</protein>
<dbReference type="RefSeq" id="WP_202091893.1">
    <property type="nucleotide sequence ID" value="NZ_CP061035.1"/>
</dbReference>
<organism evidence="1 2">
    <name type="scientific">Sphingomonas aliaeris</name>
    <dbReference type="NCBI Taxonomy" id="2759526"/>
    <lineage>
        <taxon>Bacteria</taxon>
        <taxon>Pseudomonadati</taxon>
        <taxon>Pseudomonadota</taxon>
        <taxon>Alphaproteobacteria</taxon>
        <taxon>Sphingomonadales</taxon>
        <taxon>Sphingomonadaceae</taxon>
        <taxon>Sphingomonas</taxon>
    </lineage>
</organism>
<keyword evidence="2" id="KW-1185">Reference proteome</keyword>
<gene>
    <name evidence="1" type="ORF">H5J25_13755</name>
</gene>
<reference evidence="2" key="1">
    <citation type="submission" date="2020-09" db="EMBL/GenBank/DDBJ databases">
        <title>Sphingomonas sp., a new species isolated from pork steak.</title>
        <authorList>
            <person name="Heidler von Heilborn D."/>
        </authorList>
    </citation>
    <scope>NUCLEOTIDE SEQUENCE [LARGE SCALE GENOMIC DNA]</scope>
</reference>
<proteinExistence type="predicted"/>
<sequence>MSAAIQPAPATINDAFTAFDDLAARLERIEILLESNNDDLGEAVHQRPASIEYRVWCIFTLAGETLAGVRRDLHAVQNRLIELGAF</sequence>
<dbReference type="Proteomes" id="UP000595894">
    <property type="component" value="Chromosome"/>
</dbReference>
<dbReference type="EMBL" id="CP061035">
    <property type="protein sequence ID" value="QQV76510.1"/>
    <property type="molecule type" value="Genomic_DNA"/>
</dbReference>
<evidence type="ECO:0000313" key="2">
    <source>
        <dbReference type="Proteomes" id="UP000595894"/>
    </source>
</evidence>
<dbReference type="KEGG" id="sari:H5J25_13755"/>
<name>A0A974S3Y4_9SPHN</name>
<dbReference type="AlphaFoldDB" id="A0A974S3Y4"/>
<accession>A0A974S3Y4</accession>
<evidence type="ECO:0000313" key="1">
    <source>
        <dbReference type="EMBL" id="QQV76510.1"/>
    </source>
</evidence>